<dbReference type="EMBL" id="JBJQND010000005">
    <property type="protein sequence ID" value="KAL3876651.1"/>
    <property type="molecule type" value="Genomic_DNA"/>
</dbReference>
<evidence type="ECO:0000256" key="2">
    <source>
        <dbReference type="ARBA" id="ARBA00008124"/>
    </source>
</evidence>
<dbReference type="Proteomes" id="UP001634394">
    <property type="component" value="Unassembled WGS sequence"/>
</dbReference>
<organism evidence="11 12">
    <name type="scientific">Sinanodonta woodiana</name>
    <name type="common">Chinese pond mussel</name>
    <name type="synonym">Anodonta woodiana</name>
    <dbReference type="NCBI Taxonomy" id="1069815"/>
    <lineage>
        <taxon>Eukaryota</taxon>
        <taxon>Metazoa</taxon>
        <taxon>Spiralia</taxon>
        <taxon>Lophotrochozoa</taxon>
        <taxon>Mollusca</taxon>
        <taxon>Bivalvia</taxon>
        <taxon>Autobranchia</taxon>
        <taxon>Heteroconchia</taxon>
        <taxon>Palaeoheterodonta</taxon>
        <taxon>Unionida</taxon>
        <taxon>Unionoidea</taxon>
        <taxon>Unionidae</taxon>
        <taxon>Unioninae</taxon>
        <taxon>Sinanodonta</taxon>
    </lineage>
</organism>
<evidence type="ECO:0000313" key="11">
    <source>
        <dbReference type="EMBL" id="KAL3876651.1"/>
    </source>
</evidence>
<evidence type="ECO:0000256" key="7">
    <source>
        <dbReference type="ARBA" id="ARBA00023034"/>
    </source>
</evidence>
<accession>A0ABD3WRP4</accession>
<evidence type="ECO:0000256" key="4">
    <source>
        <dbReference type="ARBA" id="ARBA00022692"/>
    </source>
</evidence>
<sequence length="432" mass="51278">MTGIYLEMFSTHLTFFRWFPVRHSIRCCFRVFTGLVMVVLVSLILAAFFHPMIIKRPHILVQTFDNAFFKNKVLPKLLFSDNFPGRTPLAKTEQVHIGFVKVHKAASSTMQNIFLRFGYLRNLTFILPPEKNAFSWPNIISLNESITTYNIVPPPPGRHFDIVCHHVLYGREAFRKFLPNDTVVIGSVRKPFSLFQSMLRYMQPSYIMGILGDRKVSQFLRNTFLYEPDIIAHSVTNNRMAFEYGCPADIIIRRDIYAFKDYLRVLDQEFAVVLLAERFDESLVLMKRYFHWTLKDILYAKLNVDMSKRDTEDTDTFPFTVDPDDEPLYRNHSILDYYLYDFFKNRLERQIDAEGPEFAKETEQFKKVRKEVEDFCHTIKKYSDSVTIKQSPWNEEFDVTIFDCELMHKYEISFTTMIRERQYNMKSTWSYK</sequence>
<gene>
    <name evidence="11" type="ORF">ACJMK2_034459</name>
</gene>
<comment type="similarity">
    <text evidence="2">Belongs to the galactose-3-O-sulfotransferase family.</text>
</comment>
<keyword evidence="3" id="KW-0808">Transferase</keyword>
<dbReference type="PANTHER" id="PTHR14647">
    <property type="entry name" value="GALACTOSE-3-O-SULFOTRANSFERASE"/>
    <property type="match status" value="1"/>
</dbReference>
<dbReference type="PANTHER" id="PTHR14647:SF87">
    <property type="entry name" value="PUTATIVE-RELATED"/>
    <property type="match status" value="1"/>
</dbReference>
<keyword evidence="4 10" id="KW-0812">Transmembrane</keyword>
<evidence type="ECO:0000313" key="12">
    <source>
        <dbReference type="Proteomes" id="UP001634394"/>
    </source>
</evidence>
<evidence type="ECO:0000256" key="1">
    <source>
        <dbReference type="ARBA" id="ARBA00004323"/>
    </source>
</evidence>
<evidence type="ECO:0000256" key="8">
    <source>
        <dbReference type="ARBA" id="ARBA00023136"/>
    </source>
</evidence>
<dbReference type="Pfam" id="PF06990">
    <property type="entry name" value="Gal-3-0_sulfotr"/>
    <property type="match status" value="1"/>
</dbReference>
<name>A0ABD3WRP4_SINWO</name>
<evidence type="ECO:0000256" key="5">
    <source>
        <dbReference type="ARBA" id="ARBA00022968"/>
    </source>
</evidence>
<dbReference type="GO" id="GO:0008146">
    <property type="term" value="F:sulfotransferase activity"/>
    <property type="evidence" value="ECO:0007669"/>
    <property type="project" value="UniProtKB-ARBA"/>
</dbReference>
<keyword evidence="7" id="KW-0333">Golgi apparatus</keyword>
<evidence type="ECO:0000256" key="10">
    <source>
        <dbReference type="SAM" id="Phobius"/>
    </source>
</evidence>
<dbReference type="AlphaFoldDB" id="A0ABD3WRP4"/>
<dbReference type="GO" id="GO:0000139">
    <property type="term" value="C:Golgi membrane"/>
    <property type="evidence" value="ECO:0007669"/>
    <property type="project" value="UniProtKB-SubCell"/>
</dbReference>
<comment type="subcellular location">
    <subcellularLocation>
        <location evidence="1">Golgi apparatus membrane</location>
        <topology evidence="1">Single-pass type II membrane protein</topology>
    </subcellularLocation>
</comment>
<keyword evidence="6 10" id="KW-1133">Transmembrane helix</keyword>
<feature type="transmembrane region" description="Helical" evidence="10">
    <location>
        <begin position="27"/>
        <end position="49"/>
    </location>
</feature>
<reference evidence="11 12" key="1">
    <citation type="submission" date="2024-11" db="EMBL/GenBank/DDBJ databases">
        <title>Chromosome-level genome assembly of the freshwater bivalve Anodonta woodiana.</title>
        <authorList>
            <person name="Chen X."/>
        </authorList>
    </citation>
    <scope>NUCLEOTIDE SEQUENCE [LARGE SCALE GENOMIC DNA]</scope>
    <source>
        <strain evidence="11">MN2024</strain>
        <tissue evidence="11">Gills</tissue>
    </source>
</reference>
<keyword evidence="12" id="KW-1185">Reference proteome</keyword>
<keyword evidence="5" id="KW-0735">Signal-anchor</keyword>
<protein>
    <submittedName>
        <fullName evidence="11">Uncharacterized protein</fullName>
    </submittedName>
</protein>
<dbReference type="Gene3D" id="3.40.50.300">
    <property type="entry name" value="P-loop containing nucleotide triphosphate hydrolases"/>
    <property type="match status" value="1"/>
</dbReference>
<evidence type="ECO:0000256" key="6">
    <source>
        <dbReference type="ARBA" id="ARBA00022989"/>
    </source>
</evidence>
<dbReference type="InterPro" id="IPR009729">
    <property type="entry name" value="Gal-3-0_sulfotransfrase"/>
</dbReference>
<comment type="caution">
    <text evidence="11">The sequence shown here is derived from an EMBL/GenBank/DDBJ whole genome shotgun (WGS) entry which is preliminary data.</text>
</comment>
<evidence type="ECO:0000256" key="9">
    <source>
        <dbReference type="ARBA" id="ARBA00023180"/>
    </source>
</evidence>
<proteinExistence type="inferred from homology"/>
<evidence type="ECO:0000256" key="3">
    <source>
        <dbReference type="ARBA" id="ARBA00022679"/>
    </source>
</evidence>
<keyword evidence="8 10" id="KW-0472">Membrane</keyword>
<keyword evidence="9" id="KW-0325">Glycoprotein</keyword>
<dbReference type="InterPro" id="IPR027417">
    <property type="entry name" value="P-loop_NTPase"/>
</dbReference>